<dbReference type="Proteomes" id="UP000199071">
    <property type="component" value="Unassembled WGS sequence"/>
</dbReference>
<evidence type="ECO:0000256" key="2">
    <source>
        <dbReference type="SAM" id="Phobius"/>
    </source>
</evidence>
<keyword evidence="2" id="KW-1133">Transmembrane helix</keyword>
<dbReference type="InterPro" id="IPR036680">
    <property type="entry name" value="SPOR-like_sf"/>
</dbReference>
<dbReference type="Gene3D" id="3.30.70.1070">
    <property type="entry name" value="Sporulation related repeat"/>
    <property type="match status" value="1"/>
</dbReference>
<gene>
    <name evidence="4" type="ORF">SAMN02982931_00855</name>
</gene>
<dbReference type="InterPro" id="IPR007730">
    <property type="entry name" value="SPOR-like_dom"/>
</dbReference>
<feature type="region of interest" description="Disordered" evidence="1">
    <location>
        <begin position="1"/>
        <end position="23"/>
    </location>
</feature>
<name>A0A1G6ATW4_9HYPH</name>
<dbReference type="Pfam" id="PF05036">
    <property type="entry name" value="SPOR"/>
    <property type="match status" value="1"/>
</dbReference>
<reference evidence="4 5" key="1">
    <citation type="submission" date="2016-10" db="EMBL/GenBank/DDBJ databases">
        <authorList>
            <person name="de Groot N.N."/>
        </authorList>
    </citation>
    <scope>NUCLEOTIDE SEQUENCE [LARGE SCALE GENOMIC DNA]</scope>
    <source>
        <strain evidence="4 5">ATCC 35022</strain>
    </source>
</reference>
<evidence type="ECO:0000259" key="3">
    <source>
        <dbReference type="PROSITE" id="PS51724"/>
    </source>
</evidence>
<feature type="compositionally biased region" description="Basic and acidic residues" evidence="1">
    <location>
        <begin position="642"/>
        <end position="651"/>
    </location>
</feature>
<feature type="domain" description="SPOR" evidence="3">
    <location>
        <begin position="628"/>
        <end position="711"/>
    </location>
</feature>
<keyword evidence="2" id="KW-0812">Transmembrane</keyword>
<dbReference type="GO" id="GO:0042834">
    <property type="term" value="F:peptidoglycan binding"/>
    <property type="evidence" value="ECO:0007669"/>
    <property type="project" value="InterPro"/>
</dbReference>
<keyword evidence="5" id="KW-1185">Reference proteome</keyword>
<evidence type="ECO:0000313" key="4">
    <source>
        <dbReference type="EMBL" id="SDB11759.1"/>
    </source>
</evidence>
<keyword evidence="2" id="KW-0472">Membrane</keyword>
<organism evidence="4 5">
    <name type="scientific">Bauldia litoralis</name>
    <dbReference type="NCBI Taxonomy" id="665467"/>
    <lineage>
        <taxon>Bacteria</taxon>
        <taxon>Pseudomonadati</taxon>
        <taxon>Pseudomonadota</taxon>
        <taxon>Alphaproteobacteria</taxon>
        <taxon>Hyphomicrobiales</taxon>
        <taxon>Kaistiaceae</taxon>
        <taxon>Bauldia</taxon>
    </lineage>
</organism>
<dbReference type="SUPFAM" id="SSF110997">
    <property type="entry name" value="Sporulation related repeat"/>
    <property type="match status" value="1"/>
</dbReference>
<feature type="region of interest" description="Disordered" evidence="1">
    <location>
        <begin position="43"/>
        <end position="291"/>
    </location>
</feature>
<feature type="compositionally biased region" description="Basic and acidic residues" evidence="1">
    <location>
        <begin position="172"/>
        <end position="185"/>
    </location>
</feature>
<sequence length="711" mass="74610">MDPAPDARGRSSSATPDAAQEADLANDLESELLSDLQASFAALGVPFEGEETPARPEPELPEFTIPDEPPESVSPHVEGPRRAGPEADFEQSVEDVLAELEGVTRAAREPSPEPVDLDDGPDLAPEIEPTQYEPPHEEHATPPPPPIGEPRRQVALPRRSAPGERPAAAERTSAERPPLERRSIPERPAPPSLRPPHGERPEAPERPNLSRLRLRSGMPPVRPVDSDDNELPPRQERMDRALRAPESASAGRFAPPRAATRLSPDVTPEPRYDDEAAESFGEAPELDDPNAVYEDEFSLDDLDTAAFAPEDDLPPFPEEELAGMKRRRSGRALTAVGGVLVVAAIGAAGFFLTQGDSGNGSPPPIITADGEPSKVFPEEGAAGETDQQGKLIYDRVDDSGGGNETTLVATGNDPIAEVSPSDEQLDDNPITRVIIPGGPGIDGPLEAFGDGDPTGDGMVVAEVDPSADTDPSLGPKKVRTVVVRPDGTIVSSEAVEEGSEPIPESVDAAPVDEFSNLGSDARTDMDAVLEGQELPVIEDPLGATGPVEEAVVEEVTPEPGTVPAEEEAVAVVEEIPDPPAVAEPVTPRATPAPAPARPAQPTIVATTGDANGPIDLTPGSSGGTASPQAGSGGALVQVSAQRSEDAARESYRSLQSRYPNILGPYQAAIIRADLGDRGVYYRVRIGPFSGNDATRLCNDLKSAGGDCIVAR</sequence>
<protein>
    <submittedName>
        <fullName evidence="4">Sporulation related domain-containing protein</fullName>
    </submittedName>
</protein>
<feature type="compositionally biased region" description="Basic and acidic residues" evidence="1">
    <location>
        <begin position="196"/>
        <end position="205"/>
    </location>
</feature>
<dbReference type="EMBL" id="FMXQ01000002">
    <property type="protein sequence ID" value="SDB11759.1"/>
    <property type="molecule type" value="Genomic_DNA"/>
</dbReference>
<feature type="region of interest" description="Disordered" evidence="1">
    <location>
        <begin position="436"/>
        <end position="457"/>
    </location>
</feature>
<feature type="region of interest" description="Disordered" evidence="1">
    <location>
        <begin position="492"/>
        <end position="519"/>
    </location>
</feature>
<dbReference type="PROSITE" id="PS51724">
    <property type="entry name" value="SPOR"/>
    <property type="match status" value="1"/>
</dbReference>
<feature type="compositionally biased region" description="Low complexity" evidence="1">
    <location>
        <begin position="580"/>
        <end position="589"/>
    </location>
</feature>
<proteinExistence type="predicted"/>
<accession>A0A1G6ATW4</accession>
<dbReference type="STRING" id="665467.SAMN02982931_00855"/>
<feature type="compositionally biased region" description="Basic and acidic residues" evidence="1">
    <location>
        <begin position="231"/>
        <end position="243"/>
    </location>
</feature>
<feature type="region of interest" description="Disordered" evidence="1">
    <location>
        <begin position="578"/>
        <end position="651"/>
    </location>
</feature>
<evidence type="ECO:0000313" key="5">
    <source>
        <dbReference type="Proteomes" id="UP000199071"/>
    </source>
</evidence>
<dbReference type="AlphaFoldDB" id="A0A1G6ATW4"/>
<feature type="region of interest" description="Disordered" evidence="1">
    <location>
        <begin position="355"/>
        <end position="388"/>
    </location>
</feature>
<feature type="transmembrane region" description="Helical" evidence="2">
    <location>
        <begin position="332"/>
        <end position="352"/>
    </location>
</feature>
<evidence type="ECO:0000256" key="1">
    <source>
        <dbReference type="SAM" id="MobiDB-lite"/>
    </source>
</evidence>
<feature type="compositionally biased region" description="Acidic residues" evidence="1">
    <location>
        <begin position="87"/>
        <end position="98"/>
    </location>
</feature>